<reference evidence="7 8" key="1">
    <citation type="submission" date="2012-08" db="EMBL/GenBank/DDBJ databases">
        <title>Oryza genome evolution.</title>
        <authorList>
            <person name="Wing R.A."/>
        </authorList>
    </citation>
    <scope>NUCLEOTIDE SEQUENCE</scope>
</reference>
<dbReference type="HOGENOM" id="CLU_689585_0_0_1"/>
<dbReference type="PROSITE" id="PS51005">
    <property type="entry name" value="NAC"/>
    <property type="match status" value="1"/>
</dbReference>
<evidence type="ECO:0000256" key="2">
    <source>
        <dbReference type="ARBA" id="ARBA00023125"/>
    </source>
</evidence>
<dbReference type="SUPFAM" id="SSF101941">
    <property type="entry name" value="NAC domain"/>
    <property type="match status" value="1"/>
</dbReference>
<dbReference type="Gene3D" id="2.170.150.80">
    <property type="entry name" value="NAC domain"/>
    <property type="match status" value="1"/>
</dbReference>
<sequence>MSSYVPDGSIIISNEKKNKVEPEYGKNRHGLEIGTYFVPKDLELLAILKCKLVRGQLTAPLSNVFSDINILQFHPARAFATNTGNKKRPIRVARGGTWKASGGSKTVRSKKVGGVDVGHKLTMVFYEKLHDGADRAPPRKTNWGMHEFTKIIPASKNKLEELALYRLYKIKREDHDNGEQNEEPSTSSPMDHLSSAIVLAGSSLSMAMAQLQQPPMSILAMAGAGGGMMMMSQLSAASTVANGGAAAAAAAFSLSPMQQQQQLGGGFLTMMEADIDPMEPVLEVEPIAVIPPPPEPMMMPALLPATNGTEQKQSSPAPAPAPSAMEEEVGDSHDNQQQQQQGRQTADGADCCGAMAIDGDEQQCSPMASAASAAADIELDDSLEIDFNLLFDDGTQISIS</sequence>
<evidence type="ECO:0000313" key="7">
    <source>
        <dbReference type="EnsemblPlants" id="LPERR10G06290.1"/>
    </source>
</evidence>
<reference evidence="8" key="2">
    <citation type="submission" date="2013-12" db="EMBL/GenBank/DDBJ databases">
        <authorList>
            <person name="Yu Y."/>
            <person name="Lee S."/>
            <person name="de Baynast K."/>
            <person name="Wissotski M."/>
            <person name="Liu L."/>
            <person name="Talag J."/>
            <person name="Goicoechea J."/>
            <person name="Angelova A."/>
            <person name="Jetty R."/>
            <person name="Kudrna D."/>
            <person name="Golser W."/>
            <person name="Rivera L."/>
            <person name="Zhang J."/>
            <person name="Wing R."/>
        </authorList>
    </citation>
    <scope>NUCLEOTIDE SEQUENCE</scope>
</reference>
<keyword evidence="8" id="KW-1185">Reference proteome</keyword>
<dbReference type="PANTHER" id="PTHR31719">
    <property type="entry name" value="NAC TRANSCRIPTION FACTOR 56"/>
    <property type="match status" value="1"/>
</dbReference>
<accession>A0A0D9XJD1</accession>
<dbReference type="Pfam" id="PF02365">
    <property type="entry name" value="NAM"/>
    <property type="match status" value="1"/>
</dbReference>
<dbReference type="GO" id="GO:0003677">
    <property type="term" value="F:DNA binding"/>
    <property type="evidence" value="ECO:0007669"/>
    <property type="project" value="UniProtKB-KW"/>
</dbReference>
<dbReference type="AlphaFoldDB" id="A0A0D9XJD1"/>
<evidence type="ECO:0000256" key="4">
    <source>
        <dbReference type="ARBA" id="ARBA00023242"/>
    </source>
</evidence>
<reference evidence="7" key="3">
    <citation type="submission" date="2015-04" db="UniProtKB">
        <authorList>
            <consortium name="EnsemblPlants"/>
        </authorList>
    </citation>
    <scope>IDENTIFICATION</scope>
</reference>
<dbReference type="PANTHER" id="PTHR31719:SF94">
    <property type="entry name" value="PROTEIN ATAF2"/>
    <property type="match status" value="1"/>
</dbReference>
<dbReference type="EnsemblPlants" id="LPERR10G06290.1">
    <property type="protein sequence ID" value="LPERR10G06290.1"/>
    <property type="gene ID" value="LPERR10G06290"/>
</dbReference>
<feature type="domain" description="NAC" evidence="6">
    <location>
        <begin position="31"/>
        <end position="170"/>
    </location>
</feature>
<evidence type="ECO:0000313" key="8">
    <source>
        <dbReference type="Proteomes" id="UP000032180"/>
    </source>
</evidence>
<proteinExistence type="predicted"/>
<evidence type="ECO:0000256" key="1">
    <source>
        <dbReference type="ARBA" id="ARBA00023015"/>
    </source>
</evidence>
<name>A0A0D9XJD1_9ORYZ</name>
<evidence type="ECO:0000256" key="3">
    <source>
        <dbReference type="ARBA" id="ARBA00023163"/>
    </source>
</evidence>
<keyword evidence="1" id="KW-0805">Transcription regulation</keyword>
<protein>
    <recommendedName>
        <fullName evidence="6">NAC domain-containing protein</fullName>
    </recommendedName>
</protein>
<keyword evidence="3" id="KW-0804">Transcription</keyword>
<dbReference type="GO" id="GO:0006355">
    <property type="term" value="P:regulation of DNA-templated transcription"/>
    <property type="evidence" value="ECO:0007669"/>
    <property type="project" value="InterPro"/>
</dbReference>
<dbReference type="InterPro" id="IPR003441">
    <property type="entry name" value="NAC-dom"/>
</dbReference>
<dbReference type="Proteomes" id="UP000032180">
    <property type="component" value="Chromosome 10"/>
</dbReference>
<keyword evidence="4" id="KW-0539">Nucleus</keyword>
<dbReference type="InterPro" id="IPR036093">
    <property type="entry name" value="NAC_dom_sf"/>
</dbReference>
<evidence type="ECO:0000256" key="5">
    <source>
        <dbReference type="SAM" id="MobiDB-lite"/>
    </source>
</evidence>
<organism evidence="7 8">
    <name type="scientific">Leersia perrieri</name>
    <dbReference type="NCBI Taxonomy" id="77586"/>
    <lineage>
        <taxon>Eukaryota</taxon>
        <taxon>Viridiplantae</taxon>
        <taxon>Streptophyta</taxon>
        <taxon>Embryophyta</taxon>
        <taxon>Tracheophyta</taxon>
        <taxon>Spermatophyta</taxon>
        <taxon>Magnoliopsida</taxon>
        <taxon>Liliopsida</taxon>
        <taxon>Poales</taxon>
        <taxon>Poaceae</taxon>
        <taxon>BOP clade</taxon>
        <taxon>Oryzoideae</taxon>
        <taxon>Oryzeae</taxon>
        <taxon>Oryzinae</taxon>
        <taxon>Leersia</taxon>
    </lineage>
</organism>
<feature type="region of interest" description="Disordered" evidence="5">
    <location>
        <begin position="307"/>
        <end position="347"/>
    </location>
</feature>
<dbReference type="Gramene" id="LPERR10G06290.1">
    <property type="protein sequence ID" value="LPERR10G06290.1"/>
    <property type="gene ID" value="LPERR10G06290"/>
</dbReference>
<keyword evidence="2" id="KW-0238">DNA-binding</keyword>
<evidence type="ECO:0000259" key="6">
    <source>
        <dbReference type="PROSITE" id="PS51005"/>
    </source>
</evidence>